<evidence type="ECO:0000313" key="2">
    <source>
        <dbReference type="Proteomes" id="UP000035159"/>
    </source>
</evidence>
<dbReference type="EMBL" id="CP011232">
    <property type="protein sequence ID" value="AKI97692.1"/>
    <property type="molecule type" value="Genomic_DNA"/>
</dbReference>
<sequence>MNWMHFEPVLILELIKDKENRLKIKSGQSWAHPYRASFHRWIRTKCGLCKGYRKSHLKCERFIDDGQA</sequence>
<reference evidence="1 2" key="1">
    <citation type="submission" date="2015-04" db="EMBL/GenBank/DDBJ databases">
        <title>Complete Genome Sequence of Kosmotoga pacifica SLHLJ1.</title>
        <authorList>
            <person name="Jiang L.J."/>
            <person name="Shao Z.Z."/>
            <person name="Jebbar M."/>
        </authorList>
    </citation>
    <scope>NUCLEOTIDE SEQUENCE [LARGE SCALE GENOMIC DNA]</scope>
    <source>
        <strain evidence="1 2">SLHLJ1</strain>
    </source>
</reference>
<accession>A0A0G2Z806</accession>
<proteinExistence type="predicted"/>
<name>A0A0G2Z806_9BACT</name>
<dbReference type="PATRIC" id="fig|1330330.3.peg.1528"/>
<dbReference type="Proteomes" id="UP000035159">
    <property type="component" value="Chromosome"/>
</dbReference>
<dbReference type="KEGG" id="kpf:IX53_07550"/>
<keyword evidence="2" id="KW-1185">Reference proteome</keyword>
<gene>
    <name evidence="1" type="ORF">IX53_07550</name>
</gene>
<protein>
    <submittedName>
        <fullName evidence="1">Uncharacterized protein</fullName>
    </submittedName>
</protein>
<organism evidence="1 2">
    <name type="scientific">Kosmotoga pacifica</name>
    <dbReference type="NCBI Taxonomy" id="1330330"/>
    <lineage>
        <taxon>Bacteria</taxon>
        <taxon>Thermotogati</taxon>
        <taxon>Thermotogota</taxon>
        <taxon>Thermotogae</taxon>
        <taxon>Kosmotogales</taxon>
        <taxon>Kosmotogaceae</taxon>
        <taxon>Kosmotoga</taxon>
    </lineage>
</organism>
<dbReference type="AlphaFoldDB" id="A0A0G2Z806"/>
<evidence type="ECO:0000313" key="1">
    <source>
        <dbReference type="EMBL" id="AKI97692.1"/>
    </source>
</evidence>
<dbReference type="STRING" id="1330330.IX53_07550"/>